<accession>A0A4S2KDA0</accession>
<keyword evidence="9" id="KW-0249">Electron transport</keyword>
<evidence type="ECO:0000256" key="2">
    <source>
        <dbReference type="ARBA" id="ARBA00004141"/>
    </source>
</evidence>
<keyword evidence="7" id="KW-0732">Signal</keyword>
<feature type="transmembrane region" description="Helical" evidence="16">
    <location>
        <begin position="146"/>
        <end position="170"/>
    </location>
</feature>
<feature type="transmembrane region" description="Helical" evidence="16">
    <location>
        <begin position="31"/>
        <end position="52"/>
    </location>
</feature>
<dbReference type="STRING" id="300112.A0A4S2KDA0"/>
<keyword evidence="10 16" id="KW-1133">Transmembrane helix</keyword>
<feature type="transmembrane region" description="Helical" evidence="16">
    <location>
        <begin position="262"/>
        <end position="284"/>
    </location>
</feature>
<dbReference type="GO" id="GO:0008061">
    <property type="term" value="F:chitin binding"/>
    <property type="evidence" value="ECO:0007669"/>
    <property type="project" value="InterPro"/>
</dbReference>
<feature type="transmembrane region" description="Helical" evidence="16">
    <location>
        <begin position="221"/>
        <end position="241"/>
    </location>
</feature>
<dbReference type="GO" id="GO:0016020">
    <property type="term" value="C:membrane"/>
    <property type="evidence" value="ECO:0007669"/>
    <property type="project" value="UniProtKB-SubCell"/>
</dbReference>
<evidence type="ECO:0000259" key="17">
    <source>
        <dbReference type="PROSITE" id="PS50939"/>
    </source>
</evidence>
<keyword evidence="14 15" id="KW-0326">Glycosidase</keyword>
<keyword evidence="6" id="KW-0479">Metal-binding</keyword>
<dbReference type="InterPro" id="IPR029070">
    <property type="entry name" value="Chitinase_insertion_sf"/>
</dbReference>
<evidence type="ECO:0000256" key="1">
    <source>
        <dbReference type="ARBA" id="ARBA00001970"/>
    </source>
</evidence>
<evidence type="ECO:0000259" key="18">
    <source>
        <dbReference type="PROSITE" id="PS51910"/>
    </source>
</evidence>
<dbReference type="SUPFAM" id="SSF51445">
    <property type="entry name" value="(Trans)glycosidases"/>
    <property type="match status" value="1"/>
</dbReference>
<dbReference type="EMBL" id="QBLH01002813">
    <property type="protein sequence ID" value="TGZ46786.1"/>
    <property type="molecule type" value="Genomic_DNA"/>
</dbReference>
<sequence>MSNYPYEYVRCLDMEQIRESPQTESHSLEGFIPLLSITEGCGALLVILVIVWTSYFRNGFSWRSNPGLEFNWHPLLMTIGLVFLYANAMLLYRTQRNVRKRRLKLTHAGMMLFIVLLVVIALVAVFDSHNLASPPIPNMYSLHSWVGLTTVILFCCQWVAGCVSFLFPGLQSPLRASYMPMHVYFGVAAFVSAIASCLLGLNEKAIYALQNKYSAFVSEGMLINFIGLLLIAFGGLSTYLVTQERYRRLPRPEDEVLTRWRTQVVCLILSFLFVAVLFVTRAWFGILLLKTSRADRFVEEHIDDAKIATWLRRARMYAESAKENQNADRNTSFGTSEQYHHDTTSQVLVCYYTIPGDLNTSWELSPSHIDPHICTHIIVGFAGVVNSTLDIGNNAWVYERVVALKNLKPNLKVMISAGGYNELHDGFSEMVKNHANRKKFIQSVLNVTKTFRLDGFDVDWEFPAWLGADDRERIRFVQLLEELRKEFDHSGQKLILTVAVAAPQAIVDQSYSIPEMAEHVDFINLMSYDYHFYVWYFPVTDLNAPLFPRCSETGYLSTLNVNFSAQYWMAKGMPREKIVVGIPAYGHSYKLDNPLNHNLQAPANGFGKLGVKGFVSYPTVCQFLKSGATSVFNKESRVPYTFKGREWISYDNEESVHYKSTWIRTNGFKGAMILSLNVDDWNGTCYGANETFPLTRTISKVLFKESDK</sequence>
<dbReference type="Proteomes" id="UP000310200">
    <property type="component" value="Unassembled WGS sequence"/>
</dbReference>
<dbReference type="PROSITE" id="PS51910">
    <property type="entry name" value="GH18_2"/>
    <property type="match status" value="1"/>
</dbReference>
<dbReference type="SUPFAM" id="SSF54556">
    <property type="entry name" value="Chitinase insertion domain"/>
    <property type="match status" value="1"/>
</dbReference>
<dbReference type="PROSITE" id="PS01095">
    <property type="entry name" value="GH18_1"/>
    <property type="match status" value="1"/>
</dbReference>
<dbReference type="InterPro" id="IPR001223">
    <property type="entry name" value="Glyco_hydro18_cat"/>
</dbReference>
<gene>
    <name evidence="19" type="ORF">DBV15_06542</name>
</gene>
<dbReference type="SMART" id="SM00665">
    <property type="entry name" value="B561"/>
    <property type="match status" value="1"/>
</dbReference>
<dbReference type="PANTHER" id="PTHR11177">
    <property type="entry name" value="CHITINASE"/>
    <property type="match status" value="1"/>
</dbReference>
<keyword evidence="8 15" id="KW-0378">Hydrolase</keyword>
<keyword evidence="13" id="KW-0325">Glycoprotein</keyword>
<feature type="domain" description="Cytochrome b561" evidence="17">
    <location>
        <begin position="37"/>
        <end position="242"/>
    </location>
</feature>
<evidence type="ECO:0000313" key="19">
    <source>
        <dbReference type="EMBL" id="TGZ46786.1"/>
    </source>
</evidence>
<evidence type="ECO:0000256" key="4">
    <source>
        <dbReference type="ARBA" id="ARBA00022617"/>
    </source>
</evidence>
<proteinExistence type="predicted"/>
<dbReference type="Pfam" id="PF03188">
    <property type="entry name" value="Cytochrom_B561"/>
    <property type="match status" value="1"/>
</dbReference>
<dbReference type="InterPro" id="IPR001579">
    <property type="entry name" value="Glyco_hydro_18_chit_AS"/>
</dbReference>
<evidence type="ECO:0000256" key="12">
    <source>
        <dbReference type="ARBA" id="ARBA00023136"/>
    </source>
</evidence>
<feature type="transmembrane region" description="Helical" evidence="16">
    <location>
        <begin position="182"/>
        <end position="201"/>
    </location>
</feature>
<dbReference type="PROSITE" id="PS50939">
    <property type="entry name" value="CYTOCHROME_B561"/>
    <property type="match status" value="1"/>
</dbReference>
<feature type="transmembrane region" description="Helical" evidence="16">
    <location>
        <begin position="105"/>
        <end position="126"/>
    </location>
</feature>
<evidence type="ECO:0000256" key="15">
    <source>
        <dbReference type="RuleBase" id="RU000489"/>
    </source>
</evidence>
<keyword evidence="3" id="KW-0813">Transport</keyword>
<dbReference type="Gene3D" id="3.20.20.80">
    <property type="entry name" value="Glycosidases"/>
    <property type="match status" value="1"/>
</dbReference>
<evidence type="ECO:0000256" key="3">
    <source>
        <dbReference type="ARBA" id="ARBA00022448"/>
    </source>
</evidence>
<reference evidence="19 20" key="1">
    <citation type="journal article" date="2019" name="Philos. Trans. R. Soc. Lond., B, Biol. Sci.">
        <title>Ant behaviour and brain gene expression of defending hosts depend on the ecological success of the intruding social parasite.</title>
        <authorList>
            <person name="Kaur R."/>
            <person name="Stoldt M."/>
            <person name="Jongepier E."/>
            <person name="Feldmeyer B."/>
            <person name="Menzel F."/>
            <person name="Bornberg-Bauer E."/>
            <person name="Foitzik S."/>
        </authorList>
    </citation>
    <scope>NUCLEOTIDE SEQUENCE [LARGE SCALE GENOMIC DNA]</scope>
    <source>
        <tissue evidence="19">Whole body</tissue>
    </source>
</reference>
<feature type="domain" description="GH18" evidence="18">
    <location>
        <begin position="346"/>
        <end position="705"/>
    </location>
</feature>
<keyword evidence="4" id="KW-0349">Heme</keyword>
<dbReference type="InterPro" id="IPR017853">
    <property type="entry name" value="GH"/>
</dbReference>
<dbReference type="Gene3D" id="3.10.50.10">
    <property type="match status" value="1"/>
</dbReference>
<evidence type="ECO:0000256" key="11">
    <source>
        <dbReference type="ARBA" id="ARBA00023004"/>
    </source>
</evidence>
<evidence type="ECO:0000256" key="6">
    <source>
        <dbReference type="ARBA" id="ARBA00022723"/>
    </source>
</evidence>
<dbReference type="GO" id="GO:0046872">
    <property type="term" value="F:metal ion binding"/>
    <property type="evidence" value="ECO:0007669"/>
    <property type="project" value="UniProtKB-KW"/>
</dbReference>
<dbReference type="CDD" id="cd08764">
    <property type="entry name" value="Cyt_b561_CG1275_like"/>
    <property type="match status" value="1"/>
</dbReference>
<keyword evidence="5 16" id="KW-0812">Transmembrane</keyword>
<evidence type="ECO:0000256" key="7">
    <source>
        <dbReference type="ARBA" id="ARBA00022729"/>
    </source>
</evidence>
<dbReference type="GO" id="GO:0006032">
    <property type="term" value="P:chitin catabolic process"/>
    <property type="evidence" value="ECO:0007669"/>
    <property type="project" value="TreeGrafter"/>
</dbReference>
<organism evidence="19 20">
    <name type="scientific">Temnothorax longispinosus</name>
    <dbReference type="NCBI Taxonomy" id="300112"/>
    <lineage>
        <taxon>Eukaryota</taxon>
        <taxon>Metazoa</taxon>
        <taxon>Ecdysozoa</taxon>
        <taxon>Arthropoda</taxon>
        <taxon>Hexapoda</taxon>
        <taxon>Insecta</taxon>
        <taxon>Pterygota</taxon>
        <taxon>Neoptera</taxon>
        <taxon>Endopterygota</taxon>
        <taxon>Hymenoptera</taxon>
        <taxon>Apocrita</taxon>
        <taxon>Aculeata</taxon>
        <taxon>Formicoidea</taxon>
        <taxon>Formicidae</taxon>
        <taxon>Myrmicinae</taxon>
        <taxon>Temnothorax</taxon>
    </lineage>
</organism>
<dbReference type="Gene3D" id="1.20.120.1770">
    <property type="match status" value="1"/>
</dbReference>
<comment type="caution">
    <text evidence="19">The sequence shown here is derived from an EMBL/GenBank/DDBJ whole genome shotgun (WGS) entry which is preliminary data.</text>
</comment>
<dbReference type="InterPro" id="IPR011583">
    <property type="entry name" value="Chitinase_II/V-like_cat"/>
</dbReference>
<evidence type="ECO:0000313" key="20">
    <source>
        <dbReference type="Proteomes" id="UP000310200"/>
    </source>
</evidence>
<dbReference type="InterPro" id="IPR050314">
    <property type="entry name" value="Glycosyl_Hydrlase_18"/>
</dbReference>
<feature type="transmembrane region" description="Helical" evidence="16">
    <location>
        <begin position="72"/>
        <end position="93"/>
    </location>
</feature>
<evidence type="ECO:0000256" key="14">
    <source>
        <dbReference type="ARBA" id="ARBA00023295"/>
    </source>
</evidence>
<dbReference type="AlphaFoldDB" id="A0A4S2KDA0"/>
<evidence type="ECO:0000256" key="13">
    <source>
        <dbReference type="ARBA" id="ARBA00023180"/>
    </source>
</evidence>
<name>A0A4S2KDA0_9HYME</name>
<keyword evidence="11" id="KW-0408">Iron</keyword>
<dbReference type="GO" id="GO:0004568">
    <property type="term" value="F:chitinase activity"/>
    <property type="evidence" value="ECO:0007669"/>
    <property type="project" value="TreeGrafter"/>
</dbReference>
<evidence type="ECO:0000256" key="8">
    <source>
        <dbReference type="ARBA" id="ARBA00022801"/>
    </source>
</evidence>
<dbReference type="GO" id="GO:0005576">
    <property type="term" value="C:extracellular region"/>
    <property type="evidence" value="ECO:0007669"/>
    <property type="project" value="TreeGrafter"/>
</dbReference>
<comment type="subcellular location">
    <subcellularLocation>
        <location evidence="2">Membrane</location>
        <topology evidence="2">Multi-pass membrane protein</topology>
    </subcellularLocation>
</comment>
<dbReference type="Pfam" id="PF00704">
    <property type="entry name" value="Glyco_hydro_18"/>
    <property type="match status" value="1"/>
</dbReference>
<evidence type="ECO:0000256" key="5">
    <source>
        <dbReference type="ARBA" id="ARBA00022692"/>
    </source>
</evidence>
<dbReference type="FunFam" id="3.10.50.10:FF:000003">
    <property type="entry name" value="Class V chitinase CHIT5b"/>
    <property type="match status" value="1"/>
</dbReference>
<dbReference type="InterPro" id="IPR006593">
    <property type="entry name" value="Cyt_b561/ferric_Rdtase_TM"/>
</dbReference>
<dbReference type="FunFam" id="1.20.120.1770:FF:000001">
    <property type="entry name" value="Cytochrome b reductase 1"/>
    <property type="match status" value="1"/>
</dbReference>
<keyword evidence="12 16" id="KW-0472">Membrane</keyword>
<comment type="cofactor">
    <cofactor evidence="1">
        <name>heme b</name>
        <dbReference type="ChEBI" id="CHEBI:60344"/>
    </cofactor>
</comment>
<evidence type="ECO:0000256" key="9">
    <source>
        <dbReference type="ARBA" id="ARBA00022982"/>
    </source>
</evidence>
<dbReference type="PANTHER" id="PTHR11177:SF390">
    <property type="entry name" value="CHITINASE 11"/>
    <property type="match status" value="1"/>
</dbReference>
<evidence type="ECO:0000256" key="10">
    <source>
        <dbReference type="ARBA" id="ARBA00022989"/>
    </source>
</evidence>
<keyword evidence="20" id="KW-1185">Reference proteome</keyword>
<protein>
    <submittedName>
        <fullName evidence="19">Acidic mammalian chitinase</fullName>
    </submittedName>
</protein>
<dbReference type="GO" id="GO:0005975">
    <property type="term" value="P:carbohydrate metabolic process"/>
    <property type="evidence" value="ECO:0007669"/>
    <property type="project" value="InterPro"/>
</dbReference>
<dbReference type="SMART" id="SM00636">
    <property type="entry name" value="Glyco_18"/>
    <property type="match status" value="1"/>
</dbReference>
<evidence type="ECO:0000256" key="16">
    <source>
        <dbReference type="SAM" id="Phobius"/>
    </source>
</evidence>